<dbReference type="SMART" id="SM00135">
    <property type="entry name" value="LY"/>
    <property type="match status" value="5"/>
</dbReference>
<dbReference type="Gene3D" id="2.10.25.10">
    <property type="entry name" value="Laminin"/>
    <property type="match status" value="1"/>
</dbReference>
<evidence type="ECO:0000256" key="5">
    <source>
        <dbReference type="ARBA" id="ARBA00022692"/>
    </source>
</evidence>
<dbReference type="SUPFAM" id="SSF57424">
    <property type="entry name" value="LDL receptor-like module"/>
    <property type="match status" value="7"/>
</dbReference>
<dbReference type="InterPro" id="IPR011042">
    <property type="entry name" value="6-blade_b-propeller_TolB-like"/>
</dbReference>
<comment type="subcellular location">
    <subcellularLocation>
        <location evidence="1">Membrane</location>
        <topology evidence="1">Single-pass type I membrane protein</topology>
    </subcellularLocation>
</comment>
<evidence type="ECO:0000256" key="6">
    <source>
        <dbReference type="ARBA" id="ARBA00022729"/>
    </source>
</evidence>
<dbReference type="InterPro" id="IPR000033">
    <property type="entry name" value="LDLR_classB_rpt"/>
</dbReference>
<feature type="region of interest" description="Disordered" evidence="15">
    <location>
        <begin position="731"/>
        <end position="768"/>
    </location>
</feature>
<dbReference type="PROSITE" id="PS50068">
    <property type="entry name" value="LDLRA_2"/>
    <property type="match status" value="8"/>
</dbReference>
<evidence type="ECO:0000256" key="11">
    <source>
        <dbReference type="ARBA" id="ARBA00023170"/>
    </source>
</evidence>
<feature type="disulfide bond" evidence="13">
    <location>
        <begin position="322"/>
        <end position="334"/>
    </location>
</feature>
<sequence length="851" mass="94043">MKHSLCQLLLDLLLVNFLLTFSLENSVNAQCPSNKFSCGNGKCIPLNWRCDGEVDCADDGTDNSDEENCEVRTCSAAEFDCGSDQCIPMRWSCDGVPDCDNESDEEESFCSDRTCQPDHFDCGQDGSCIPIAWVCDAEDDCLNGHDEESCEIMTCSHEEFMCADKSQCISARWFCDRENDCDDGSDEHECPDTTCEVNYFQCETSLHCIPEVWRCDGDSDCQDHSDENGCASSAPEVLCTVGLFQCGNGDCIHDAWQCDGEDDCGDGTRKTRTTCPRPTCSADQQTCQDGSCAPGHQCDGRINCVDGSDEAFCPTLPPVAGCSDAEFPCSDGTCIPLIQQNDGISQCPNGEDESVPITVCDPGYENIDGSCQDINECKDYALHACSQECVNHEGGFTCNCFDGFQLSSNNHCKAHGPHPLILYVHQHSIRQFNISSKENLEVYRELSNPLALEVDVPGGKLFWSDNQDGTIMMGSLDSSDPEVLVADTLIVDGLAYDWIHKNLYWTDTHTDTINVISLDTRHQTVLFSEGLLEPRALVVDPRTGFMYWTDWGESAKIERAGMDGDASTRQTIIDGSVTYISWPNGLTIDYYSDRLFWVDAKHHLLSSCDFYGQDFTVVSNDLNFVEHPFQVAVFEDMVYWTDWDGHSIRRANKFSGETQEEVVGTLSSTPYGIAVWQNSTQPLGVNYCLDYGCSHISVAAPNSLCSCLCPVDLEMSADGLTCGSLPPPVTDNNDLPTLPPYKPINPDDNKTNPTTDEDSNHVPSSRPNQSSSLLWLIILGLLVVLISAVVIVFFVWRRKASGGKRSMNFDNPVYRKTTDDELFLSNGGHTYEHNPGKASKYQPMIQTDDVI</sequence>
<dbReference type="InterPro" id="IPR018097">
    <property type="entry name" value="EGF_Ca-bd_CS"/>
</dbReference>
<dbReference type="SUPFAM" id="SSF63825">
    <property type="entry name" value="YWTD domain"/>
    <property type="match status" value="1"/>
</dbReference>
<comment type="caution">
    <text evidence="19">The sequence shown here is derived from an EMBL/GenBank/DDBJ whole genome shotgun (WGS) entry which is preliminary data.</text>
</comment>
<feature type="repeat" description="LDL-receptor class B" evidence="14">
    <location>
        <begin position="501"/>
        <end position="543"/>
    </location>
</feature>
<dbReference type="InterPro" id="IPR036055">
    <property type="entry name" value="LDL_receptor-like_sf"/>
</dbReference>
<evidence type="ECO:0000313" key="20">
    <source>
        <dbReference type="Proteomes" id="UP000230750"/>
    </source>
</evidence>
<evidence type="ECO:0000256" key="4">
    <source>
        <dbReference type="ARBA" id="ARBA00022583"/>
    </source>
</evidence>
<feature type="disulfide bond" evidence="13">
    <location>
        <begin position="38"/>
        <end position="56"/>
    </location>
</feature>
<dbReference type="Pfam" id="PF07645">
    <property type="entry name" value="EGF_CA"/>
    <property type="match status" value="1"/>
</dbReference>
<keyword evidence="11 19" id="KW-0675">Receptor</keyword>
<evidence type="ECO:0000259" key="18">
    <source>
        <dbReference type="PROSITE" id="PS01186"/>
    </source>
</evidence>
<evidence type="ECO:0000256" key="17">
    <source>
        <dbReference type="SAM" id="SignalP"/>
    </source>
</evidence>
<keyword evidence="9 16" id="KW-0472">Membrane</keyword>
<dbReference type="Proteomes" id="UP000230750">
    <property type="component" value="Unassembled WGS sequence"/>
</dbReference>
<evidence type="ECO:0000313" key="19">
    <source>
        <dbReference type="EMBL" id="PIK43244.1"/>
    </source>
</evidence>
<evidence type="ECO:0000256" key="3">
    <source>
        <dbReference type="ARBA" id="ARBA00022536"/>
    </source>
</evidence>
<feature type="disulfide bond" evidence="13">
    <location>
        <begin position="239"/>
        <end position="251"/>
    </location>
</feature>
<keyword evidence="10 13" id="KW-1015">Disulfide bond</keyword>
<dbReference type="GO" id="GO:0006898">
    <property type="term" value="P:receptor-mediated endocytosis"/>
    <property type="evidence" value="ECO:0007669"/>
    <property type="project" value="TreeGrafter"/>
</dbReference>
<dbReference type="PROSITE" id="PS00010">
    <property type="entry name" value="ASX_HYDROXYL"/>
    <property type="match status" value="1"/>
</dbReference>
<keyword evidence="3" id="KW-0245">EGF-like domain</keyword>
<feature type="repeat" description="LDL-receptor class B" evidence="14">
    <location>
        <begin position="544"/>
        <end position="592"/>
    </location>
</feature>
<dbReference type="PROSITE" id="PS51120">
    <property type="entry name" value="LDLRB"/>
    <property type="match status" value="2"/>
</dbReference>
<organism evidence="19 20">
    <name type="scientific">Stichopus japonicus</name>
    <name type="common">Sea cucumber</name>
    <dbReference type="NCBI Taxonomy" id="307972"/>
    <lineage>
        <taxon>Eukaryota</taxon>
        <taxon>Metazoa</taxon>
        <taxon>Echinodermata</taxon>
        <taxon>Eleutherozoa</taxon>
        <taxon>Echinozoa</taxon>
        <taxon>Holothuroidea</taxon>
        <taxon>Aspidochirotacea</taxon>
        <taxon>Aspidochirotida</taxon>
        <taxon>Stichopodidae</taxon>
        <taxon>Apostichopus</taxon>
    </lineage>
</organism>
<dbReference type="PROSITE" id="PS01209">
    <property type="entry name" value="LDLRA_1"/>
    <property type="match status" value="2"/>
</dbReference>
<evidence type="ECO:0000256" key="8">
    <source>
        <dbReference type="ARBA" id="ARBA00022989"/>
    </source>
</evidence>
<dbReference type="SMART" id="SM00181">
    <property type="entry name" value="EGF"/>
    <property type="match status" value="3"/>
</dbReference>
<feature type="disulfide bond" evidence="13">
    <location>
        <begin position="246"/>
        <end position="264"/>
    </location>
</feature>
<feature type="disulfide bond" evidence="13">
    <location>
        <begin position="74"/>
        <end position="86"/>
    </location>
</feature>
<keyword evidence="4" id="KW-0254">Endocytosis</keyword>
<gene>
    <name evidence="19" type="ORF">BSL78_19882</name>
</gene>
<dbReference type="InterPro" id="IPR002172">
    <property type="entry name" value="LDrepeatLR_classA_rpt"/>
</dbReference>
<feature type="chain" id="PRO_5013930081" evidence="17">
    <location>
        <begin position="30"/>
        <end position="851"/>
    </location>
</feature>
<name>A0A2G8K5F7_STIJA</name>
<dbReference type="EMBL" id="MRZV01000864">
    <property type="protein sequence ID" value="PIK43244.1"/>
    <property type="molecule type" value="Genomic_DNA"/>
</dbReference>
<dbReference type="Gene3D" id="2.120.10.30">
    <property type="entry name" value="TolB, C-terminal domain"/>
    <property type="match status" value="1"/>
</dbReference>
<dbReference type="InterPro" id="IPR001881">
    <property type="entry name" value="EGF-like_Ca-bd_dom"/>
</dbReference>
<dbReference type="FunFam" id="4.10.400.10:FF:000002">
    <property type="entry name" value="Low-density lipoprotein receptor-related protein 1"/>
    <property type="match status" value="1"/>
</dbReference>
<dbReference type="Pfam" id="PF00058">
    <property type="entry name" value="Ldl_recept_b"/>
    <property type="match status" value="2"/>
</dbReference>
<dbReference type="InterPro" id="IPR009030">
    <property type="entry name" value="Growth_fac_rcpt_cys_sf"/>
</dbReference>
<dbReference type="OrthoDB" id="5958943at2759"/>
<dbReference type="SMART" id="SM00192">
    <property type="entry name" value="LDLa"/>
    <property type="match status" value="8"/>
</dbReference>
<keyword evidence="5 16" id="KW-0812">Transmembrane</keyword>
<dbReference type="FunFam" id="2.120.10.30:FF:000241">
    <property type="entry name" value="Low-density lipoprotein receptor-related protein 6"/>
    <property type="match status" value="1"/>
</dbReference>
<keyword evidence="6 17" id="KW-0732">Signal</keyword>
<dbReference type="PANTHER" id="PTHR22722">
    <property type="entry name" value="LOW-DENSITY LIPOPROTEIN RECEPTOR-RELATED PROTEIN 2-RELATED"/>
    <property type="match status" value="1"/>
</dbReference>
<reference evidence="19 20" key="1">
    <citation type="journal article" date="2017" name="PLoS Biol.">
        <title>The sea cucumber genome provides insights into morphological evolution and visceral regeneration.</title>
        <authorList>
            <person name="Zhang X."/>
            <person name="Sun L."/>
            <person name="Yuan J."/>
            <person name="Sun Y."/>
            <person name="Gao Y."/>
            <person name="Zhang L."/>
            <person name="Li S."/>
            <person name="Dai H."/>
            <person name="Hamel J.F."/>
            <person name="Liu C."/>
            <person name="Yu Y."/>
            <person name="Liu S."/>
            <person name="Lin W."/>
            <person name="Guo K."/>
            <person name="Jin S."/>
            <person name="Xu P."/>
            <person name="Storey K.B."/>
            <person name="Huan P."/>
            <person name="Zhang T."/>
            <person name="Zhou Y."/>
            <person name="Zhang J."/>
            <person name="Lin C."/>
            <person name="Li X."/>
            <person name="Xing L."/>
            <person name="Huo D."/>
            <person name="Sun M."/>
            <person name="Wang L."/>
            <person name="Mercier A."/>
            <person name="Li F."/>
            <person name="Yang H."/>
            <person name="Xiang J."/>
        </authorList>
    </citation>
    <scope>NUCLEOTIDE SEQUENCE [LARGE SCALE GENOMIC DNA]</scope>
    <source>
        <strain evidence="19">Shaxun</strain>
        <tissue evidence="19">Muscle</tissue>
    </source>
</reference>
<feature type="disulfide bond" evidence="13">
    <location>
        <begin position="31"/>
        <end position="43"/>
    </location>
</feature>
<evidence type="ECO:0000256" key="15">
    <source>
        <dbReference type="SAM" id="MobiDB-lite"/>
    </source>
</evidence>
<dbReference type="CDD" id="cd00054">
    <property type="entry name" value="EGF_CA"/>
    <property type="match status" value="1"/>
</dbReference>
<keyword evidence="20" id="KW-1185">Reference proteome</keyword>
<keyword evidence="12" id="KW-0325">Glycoprotein</keyword>
<feature type="disulfide bond" evidence="13">
    <location>
        <begin position="81"/>
        <end position="99"/>
    </location>
</feature>
<protein>
    <submittedName>
        <fullName evidence="19">Putative very low-density lipoprotein receptor</fullName>
    </submittedName>
</protein>
<dbReference type="InterPro" id="IPR051221">
    <property type="entry name" value="LDLR-related"/>
</dbReference>
<evidence type="ECO:0000256" key="16">
    <source>
        <dbReference type="SAM" id="Phobius"/>
    </source>
</evidence>
<dbReference type="GO" id="GO:0005509">
    <property type="term" value="F:calcium ion binding"/>
    <property type="evidence" value="ECO:0007669"/>
    <property type="project" value="InterPro"/>
</dbReference>
<dbReference type="PROSITE" id="PS01186">
    <property type="entry name" value="EGF_2"/>
    <property type="match status" value="1"/>
</dbReference>
<dbReference type="GO" id="GO:0042562">
    <property type="term" value="F:hormone binding"/>
    <property type="evidence" value="ECO:0007669"/>
    <property type="project" value="TreeGrafter"/>
</dbReference>
<dbReference type="SMART" id="SM00179">
    <property type="entry name" value="EGF_CA"/>
    <property type="match status" value="1"/>
</dbReference>
<dbReference type="GO" id="GO:0043235">
    <property type="term" value="C:receptor complex"/>
    <property type="evidence" value="ECO:0007669"/>
    <property type="project" value="TreeGrafter"/>
</dbReference>
<evidence type="ECO:0000256" key="13">
    <source>
        <dbReference type="PROSITE-ProRule" id="PRU00124"/>
    </source>
</evidence>
<dbReference type="SUPFAM" id="SSF57184">
    <property type="entry name" value="Growth factor receptor domain"/>
    <property type="match status" value="1"/>
</dbReference>
<feature type="transmembrane region" description="Helical" evidence="16">
    <location>
        <begin position="773"/>
        <end position="796"/>
    </location>
</feature>
<dbReference type="AlphaFoldDB" id="A0A2G8K5F7"/>
<feature type="disulfide bond" evidence="13">
    <location>
        <begin position="329"/>
        <end position="347"/>
    </location>
</feature>
<dbReference type="PRINTS" id="PR00261">
    <property type="entry name" value="LDLRECEPTOR"/>
</dbReference>
<feature type="disulfide bond" evidence="13">
    <location>
        <begin position="215"/>
        <end position="230"/>
    </location>
</feature>
<accession>A0A2G8K5F7</accession>
<feature type="domain" description="EGF-like" evidence="18">
    <location>
        <begin position="398"/>
        <end position="412"/>
    </location>
</feature>
<dbReference type="Gene3D" id="4.10.400.10">
    <property type="entry name" value="Low-density Lipoprotein Receptor"/>
    <property type="match status" value="8"/>
</dbReference>
<comment type="caution">
    <text evidence="13">Lacks conserved residue(s) required for the propagation of feature annotation.</text>
</comment>
<dbReference type="FunFam" id="2.10.25.10:FF:000009">
    <property type="entry name" value="Low-density lipoprotein receptor isoform 1"/>
    <property type="match status" value="1"/>
</dbReference>
<feature type="disulfide bond" evidence="13">
    <location>
        <begin position="280"/>
        <end position="292"/>
    </location>
</feature>
<dbReference type="InterPro" id="IPR000742">
    <property type="entry name" value="EGF"/>
</dbReference>
<feature type="signal peptide" evidence="17">
    <location>
        <begin position="1"/>
        <end position="29"/>
    </location>
</feature>
<feature type="disulfide bond" evidence="13">
    <location>
        <begin position="175"/>
        <end position="190"/>
    </location>
</feature>
<evidence type="ECO:0000256" key="9">
    <source>
        <dbReference type="ARBA" id="ARBA00023136"/>
    </source>
</evidence>
<dbReference type="PROSITE" id="PS01187">
    <property type="entry name" value="EGF_CA"/>
    <property type="match status" value="1"/>
</dbReference>
<dbReference type="InterPro" id="IPR000152">
    <property type="entry name" value="EGF-type_Asp/Asn_hydroxyl_site"/>
</dbReference>
<evidence type="ECO:0000256" key="1">
    <source>
        <dbReference type="ARBA" id="ARBA00004479"/>
    </source>
</evidence>
<evidence type="ECO:0000256" key="7">
    <source>
        <dbReference type="ARBA" id="ARBA00022737"/>
    </source>
</evidence>
<keyword evidence="19" id="KW-0449">Lipoprotein</keyword>
<dbReference type="InterPro" id="IPR023415">
    <property type="entry name" value="LDLR_class-A_CS"/>
</dbReference>
<dbReference type="Pfam" id="PF00057">
    <property type="entry name" value="Ldl_recept_a"/>
    <property type="match status" value="6"/>
</dbReference>
<feature type="disulfide bond" evidence="13">
    <location>
        <begin position="135"/>
        <end position="150"/>
    </location>
</feature>
<feature type="disulfide bond" evidence="13">
    <location>
        <begin position="298"/>
        <end position="313"/>
    </location>
</feature>
<dbReference type="InterPro" id="IPR049883">
    <property type="entry name" value="NOTCH1_EGF-like"/>
</dbReference>
<dbReference type="PANTHER" id="PTHR22722:SF14">
    <property type="entry name" value="MEGALIN, ISOFORM A"/>
    <property type="match status" value="1"/>
</dbReference>
<evidence type="ECO:0000256" key="10">
    <source>
        <dbReference type="ARBA" id="ARBA00023157"/>
    </source>
</evidence>
<comment type="similarity">
    <text evidence="2">Belongs to the LDLR family.</text>
</comment>
<keyword evidence="8 16" id="KW-1133">Transmembrane helix</keyword>
<dbReference type="GO" id="GO:0016324">
    <property type="term" value="C:apical plasma membrane"/>
    <property type="evidence" value="ECO:0007669"/>
    <property type="project" value="TreeGrafter"/>
</dbReference>
<proteinExistence type="inferred from homology"/>
<evidence type="ECO:0000256" key="2">
    <source>
        <dbReference type="ARBA" id="ARBA00009939"/>
    </source>
</evidence>
<evidence type="ECO:0000256" key="14">
    <source>
        <dbReference type="PROSITE-ProRule" id="PRU00461"/>
    </source>
</evidence>
<dbReference type="CDD" id="cd00112">
    <property type="entry name" value="LDLa"/>
    <property type="match status" value="8"/>
</dbReference>
<evidence type="ECO:0000256" key="12">
    <source>
        <dbReference type="ARBA" id="ARBA00023180"/>
    </source>
</evidence>
<keyword evidence="7" id="KW-0677">Repeat</keyword>
<dbReference type="STRING" id="307972.A0A2G8K5F7"/>